<accession>A0A7V3RGQ9</accession>
<dbReference type="Gene3D" id="3.10.310.30">
    <property type="match status" value="1"/>
</dbReference>
<evidence type="ECO:0000259" key="2">
    <source>
        <dbReference type="Pfam" id="PF02272"/>
    </source>
</evidence>
<dbReference type="SUPFAM" id="SSF64182">
    <property type="entry name" value="DHH phosphoesterases"/>
    <property type="match status" value="1"/>
</dbReference>
<dbReference type="InterPro" id="IPR051319">
    <property type="entry name" value="Oligoribo/pAp-PDE_c-di-AMP_PDE"/>
</dbReference>
<dbReference type="PANTHER" id="PTHR47618:SF1">
    <property type="entry name" value="BIFUNCTIONAL OLIGORIBONUCLEASE AND PAP PHOSPHATASE NRNA"/>
    <property type="match status" value="1"/>
</dbReference>
<feature type="domain" description="DHHA1" evidence="2">
    <location>
        <begin position="238"/>
        <end position="322"/>
    </location>
</feature>
<organism evidence="3">
    <name type="scientific">candidate division WOR-3 bacterium</name>
    <dbReference type="NCBI Taxonomy" id="2052148"/>
    <lineage>
        <taxon>Bacteria</taxon>
        <taxon>Bacteria division WOR-3</taxon>
    </lineage>
</organism>
<evidence type="ECO:0000259" key="1">
    <source>
        <dbReference type="Pfam" id="PF01368"/>
    </source>
</evidence>
<evidence type="ECO:0000313" key="3">
    <source>
        <dbReference type="EMBL" id="HGE77930.1"/>
    </source>
</evidence>
<proteinExistence type="predicted"/>
<dbReference type="InterPro" id="IPR003156">
    <property type="entry name" value="DHHA1_dom"/>
</dbReference>
<feature type="domain" description="DDH" evidence="1">
    <location>
        <begin position="26"/>
        <end position="168"/>
    </location>
</feature>
<dbReference type="Pfam" id="PF02272">
    <property type="entry name" value="DHHA1"/>
    <property type="match status" value="1"/>
</dbReference>
<name>A0A7V3RGQ9_UNCW3</name>
<reference evidence="3" key="1">
    <citation type="journal article" date="2020" name="mSystems">
        <title>Genome- and Community-Level Interaction Insights into Carbon Utilization and Element Cycling Functions of Hydrothermarchaeota in Hydrothermal Sediment.</title>
        <authorList>
            <person name="Zhou Z."/>
            <person name="Liu Y."/>
            <person name="Xu W."/>
            <person name="Pan J."/>
            <person name="Luo Z.H."/>
            <person name="Li M."/>
        </authorList>
    </citation>
    <scope>NUCLEOTIDE SEQUENCE [LARGE SCALE GENOMIC DNA]</scope>
    <source>
        <strain evidence="3">SpSt-961</strain>
    </source>
</reference>
<dbReference type="Pfam" id="PF01368">
    <property type="entry name" value="DHH"/>
    <property type="match status" value="1"/>
</dbReference>
<dbReference type="PANTHER" id="PTHR47618">
    <property type="entry name" value="BIFUNCTIONAL OLIGORIBONUCLEASE AND PAP PHOSPHATASE NRNA"/>
    <property type="match status" value="1"/>
</dbReference>
<protein>
    <submittedName>
        <fullName evidence="3">Bifunctional oligoribonuclease/PAP phosphatase NrnA</fullName>
    </submittedName>
</protein>
<dbReference type="EMBL" id="DTOZ01000074">
    <property type="protein sequence ID" value="HGE77930.1"/>
    <property type="molecule type" value="Genomic_DNA"/>
</dbReference>
<dbReference type="InterPro" id="IPR038763">
    <property type="entry name" value="DHH_sf"/>
</dbReference>
<sequence>MIASSMEKRLTDSLTRLIRLIKKSKKILIATHIDPDCDGICSTLIMARLIQHFKKKTPELFCHSPIPEKYQFLLNGYKFSKNPSSFDLLVVLDSADLERVFPKGCYDISLLDKRFVINIDHHDSNKNFGSINIVDTKASSACEIVYKIFKKFRIPIDHFLAEVFYAGIYNETGGFMYPNTTPGALKICSELVHKGIEPAAISKRLNAKTLGGTRLLSVVLSTIKIRKGVGIMYMTQEMLRKNRAKMSDSENFISFLQAIKGVRVSVFFREEKNGTRISLRSDGLIDVNKFACKFGGGGHSLAAGIRLKEGLPAAKKKILTALFGIVGNENTTK</sequence>
<dbReference type="InterPro" id="IPR001667">
    <property type="entry name" value="DDH_dom"/>
</dbReference>
<comment type="caution">
    <text evidence="3">The sequence shown here is derived from an EMBL/GenBank/DDBJ whole genome shotgun (WGS) entry which is preliminary data.</text>
</comment>
<dbReference type="AlphaFoldDB" id="A0A7V3RGQ9"/>
<dbReference type="GO" id="GO:0003676">
    <property type="term" value="F:nucleic acid binding"/>
    <property type="evidence" value="ECO:0007669"/>
    <property type="project" value="InterPro"/>
</dbReference>
<gene>
    <name evidence="3" type="ORF">ENX68_02875</name>
</gene>
<dbReference type="Gene3D" id="3.90.1640.10">
    <property type="entry name" value="inorganic pyrophosphatase (n-terminal core)"/>
    <property type="match status" value="1"/>
</dbReference>